<dbReference type="EMBL" id="CP035758">
    <property type="protein sequence ID" value="QBD83787.1"/>
    <property type="molecule type" value="Genomic_DNA"/>
</dbReference>
<keyword evidence="6" id="KW-1185">Reference proteome</keyword>
<proteinExistence type="predicted"/>
<dbReference type="InterPro" id="IPR016032">
    <property type="entry name" value="Sig_transdc_resp-reg_C-effctor"/>
</dbReference>
<evidence type="ECO:0000313" key="5">
    <source>
        <dbReference type="EMBL" id="QBD83787.1"/>
    </source>
</evidence>
<dbReference type="InterPro" id="IPR036388">
    <property type="entry name" value="WH-like_DNA-bd_sf"/>
</dbReference>
<protein>
    <submittedName>
        <fullName evidence="5">Response regulator transcription factor</fullName>
    </submittedName>
</protein>
<evidence type="ECO:0000256" key="3">
    <source>
        <dbReference type="ARBA" id="ARBA00023163"/>
    </source>
</evidence>
<evidence type="ECO:0000259" key="4">
    <source>
        <dbReference type="PROSITE" id="PS50043"/>
    </source>
</evidence>
<dbReference type="Proteomes" id="UP000290365">
    <property type="component" value="Chromosome"/>
</dbReference>
<name>A0A4P6K5X5_KTERU</name>
<dbReference type="GO" id="GO:0003677">
    <property type="term" value="F:DNA binding"/>
    <property type="evidence" value="ECO:0007669"/>
    <property type="project" value="UniProtKB-KW"/>
</dbReference>
<dbReference type="Pfam" id="PF00196">
    <property type="entry name" value="GerE"/>
    <property type="match status" value="1"/>
</dbReference>
<dbReference type="SUPFAM" id="SSF46894">
    <property type="entry name" value="C-terminal effector domain of the bipartite response regulators"/>
    <property type="match status" value="1"/>
</dbReference>
<dbReference type="SMART" id="SM00421">
    <property type="entry name" value="HTH_LUXR"/>
    <property type="match status" value="1"/>
</dbReference>
<evidence type="ECO:0000256" key="2">
    <source>
        <dbReference type="ARBA" id="ARBA00023125"/>
    </source>
</evidence>
<gene>
    <name evidence="5" type="ORF">EPA93_44950</name>
</gene>
<keyword evidence="3" id="KW-0804">Transcription</keyword>
<dbReference type="AlphaFoldDB" id="A0A4P6K5X5"/>
<sequence>MKNRALRSYARNILRAFVLADRKHDNSNEARNSLLFEPLSLQELRVLHLLEEGYTNPQIANELVISVNTVKDHVKHLYRKLGVNNRYEAGEVARQLKLS</sequence>
<dbReference type="PRINTS" id="PR00038">
    <property type="entry name" value="HTHLUXR"/>
</dbReference>
<dbReference type="PROSITE" id="PS00622">
    <property type="entry name" value="HTH_LUXR_1"/>
    <property type="match status" value="1"/>
</dbReference>
<feature type="domain" description="HTH luxR-type" evidence="4">
    <location>
        <begin position="32"/>
        <end position="97"/>
    </location>
</feature>
<evidence type="ECO:0000313" key="6">
    <source>
        <dbReference type="Proteomes" id="UP000290365"/>
    </source>
</evidence>
<dbReference type="PANTHER" id="PTHR44688:SF16">
    <property type="entry name" value="DNA-BINDING TRANSCRIPTIONAL ACTIVATOR DEVR_DOSR"/>
    <property type="match status" value="1"/>
</dbReference>
<dbReference type="InterPro" id="IPR000792">
    <property type="entry name" value="Tscrpt_reg_LuxR_C"/>
</dbReference>
<dbReference type="Gene3D" id="1.10.10.10">
    <property type="entry name" value="Winged helix-like DNA-binding domain superfamily/Winged helix DNA-binding domain"/>
    <property type="match status" value="1"/>
</dbReference>
<dbReference type="GO" id="GO:0006355">
    <property type="term" value="P:regulation of DNA-templated transcription"/>
    <property type="evidence" value="ECO:0007669"/>
    <property type="project" value="InterPro"/>
</dbReference>
<dbReference type="KEGG" id="kbs:EPA93_44950"/>
<dbReference type="CDD" id="cd06170">
    <property type="entry name" value="LuxR_C_like"/>
    <property type="match status" value="1"/>
</dbReference>
<keyword evidence="1" id="KW-0805">Transcription regulation</keyword>
<reference evidence="5 6" key="1">
    <citation type="submission" date="2019-01" db="EMBL/GenBank/DDBJ databases">
        <title>Ktedonosporobacter rubrisoli SCAWS-G2.</title>
        <authorList>
            <person name="Huang Y."/>
            <person name="Yan B."/>
        </authorList>
    </citation>
    <scope>NUCLEOTIDE SEQUENCE [LARGE SCALE GENOMIC DNA]</scope>
    <source>
        <strain evidence="5 6">SCAWS-G2</strain>
    </source>
</reference>
<dbReference type="OrthoDB" id="9796655at2"/>
<keyword evidence="2" id="KW-0238">DNA-binding</keyword>
<dbReference type="PROSITE" id="PS50043">
    <property type="entry name" value="HTH_LUXR_2"/>
    <property type="match status" value="1"/>
</dbReference>
<organism evidence="5 6">
    <name type="scientific">Ktedonosporobacter rubrisoli</name>
    <dbReference type="NCBI Taxonomy" id="2509675"/>
    <lineage>
        <taxon>Bacteria</taxon>
        <taxon>Bacillati</taxon>
        <taxon>Chloroflexota</taxon>
        <taxon>Ktedonobacteria</taxon>
        <taxon>Ktedonobacterales</taxon>
        <taxon>Ktedonosporobacteraceae</taxon>
        <taxon>Ktedonosporobacter</taxon>
    </lineage>
</organism>
<accession>A0A4P6K5X5</accession>
<evidence type="ECO:0000256" key="1">
    <source>
        <dbReference type="ARBA" id="ARBA00023015"/>
    </source>
</evidence>
<dbReference type="PANTHER" id="PTHR44688">
    <property type="entry name" value="DNA-BINDING TRANSCRIPTIONAL ACTIVATOR DEVR_DOSR"/>
    <property type="match status" value="1"/>
</dbReference>